<dbReference type="STRING" id="76595.SAMN05660313_01874"/>
<organism evidence="2 3">
    <name type="scientific">Cellulophaga fucicola</name>
    <dbReference type="NCBI Taxonomy" id="76595"/>
    <lineage>
        <taxon>Bacteria</taxon>
        <taxon>Pseudomonadati</taxon>
        <taxon>Bacteroidota</taxon>
        <taxon>Flavobacteriia</taxon>
        <taxon>Flavobacteriales</taxon>
        <taxon>Flavobacteriaceae</taxon>
        <taxon>Cellulophaga</taxon>
    </lineage>
</organism>
<sequence length="149" mass="16135">MQKIIKIALIVIGLISAVLWYFLPSGDFTIPEVAAEAANSSAMNFMFIITYILLGIAVVVALVYTLKNLFSTPENLKKALFALVGFALVVIISYFLSNGEDLDPQFLTDMNATTSTVKNIGTGIYTFLILAIVAVVLMIVPSVKKLIGK</sequence>
<proteinExistence type="predicted"/>
<evidence type="ECO:0000313" key="3">
    <source>
        <dbReference type="Proteomes" id="UP000183257"/>
    </source>
</evidence>
<dbReference type="AlphaFoldDB" id="A0A1K1PGZ0"/>
<feature type="transmembrane region" description="Helical" evidence="1">
    <location>
        <begin position="43"/>
        <end position="66"/>
    </location>
</feature>
<dbReference type="OrthoDB" id="1449378at2"/>
<feature type="transmembrane region" description="Helical" evidence="1">
    <location>
        <begin position="7"/>
        <end position="23"/>
    </location>
</feature>
<keyword evidence="1" id="KW-1133">Transmembrane helix</keyword>
<name>A0A1K1PGZ0_9FLAO</name>
<keyword evidence="1" id="KW-0472">Membrane</keyword>
<feature type="transmembrane region" description="Helical" evidence="1">
    <location>
        <begin position="78"/>
        <end position="97"/>
    </location>
</feature>
<dbReference type="Proteomes" id="UP000183257">
    <property type="component" value="Unassembled WGS sequence"/>
</dbReference>
<gene>
    <name evidence="2" type="ORF">SAMN05660313_01874</name>
</gene>
<dbReference type="RefSeq" id="WP_072303509.1">
    <property type="nucleotide sequence ID" value="NZ_FPIY01000002.1"/>
</dbReference>
<keyword evidence="1" id="KW-0812">Transmembrane</keyword>
<reference evidence="3" key="1">
    <citation type="submission" date="2016-11" db="EMBL/GenBank/DDBJ databases">
        <authorList>
            <person name="Varghese N."/>
            <person name="Submissions S."/>
        </authorList>
    </citation>
    <scope>NUCLEOTIDE SEQUENCE [LARGE SCALE GENOMIC DNA]</scope>
    <source>
        <strain evidence="3">DSM 24786</strain>
    </source>
</reference>
<evidence type="ECO:0000256" key="1">
    <source>
        <dbReference type="SAM" id="Phobius"/>
    </source>
</evidence>
<feature type="transmembrane region" description="Helical" evidence="1">
    <location>
        <begin position="117"/>
        <end position="140"/>
    </location>
</feature>
<protein>
    <submittedName>
        <fullName evidence="2">Uncharacterized protein</fullName>
    </submittedName>
</protein>
<keyword evidence="3" id="KW-1185">Reference proteome</keyword>
<accession>A0A1K1PGZ0</accession>
<dbReference type="EMBL" id="FPIY01000002">
    <property type="protein sequence ID" value="SFW46709.1"/>
    <property type="molecule type" value="Genomic_DNA"/>
</dbReference>
<evidence type="ECO:0000313" key="2">
    <source>
        <dbReference type="EMBL" id="SFW46709.1"/>
    </source>
</evidence>